<accession>A0A1X6NX81</accession>
<dbReference type="EMBL" id="KV919025">
    <property type="protein sequence ID" value="OSX73003.1"/>
    <property type="molecule type" value="Genomic_DNA"/>
</dbReference>
<organism evidence="2 3">
    <name type="scientific">Porphyra umbilicalis</name>
    <name type="common">Purple laver</name>
    <name type="synonym">Red alga</name>
    <dbReference type="NCBI Taxonomy" id="2786"/>
    <lineage>
        <taxon>Eukaryota</taxon>
        <taxon>Rhodophyta</taxon>
        <taxon>Bangiophyceae</taxon>
        <taxon>Bangiales</taxon>
        <taxon>Bangiaceae</taxon>
        <taxon>Porphyra</taxon>
    </lineage>
</organism>
<dbReference type="Proteomes" id="UP000218209">
    <property type="component" value="Unassembled WGS sequence"/>
</dbReference>
<evidence type="ECO:0000256" key="1">
    <source>
        <dbReference type="SAM" id="MobiDB-lite"/>
    </source>
</evidence>
<evidence type="ECO:0000313" key="2">
    <source>
        <dbReference type="EMBL" id="OSX73003.1"/>
    </source>
</evidence>
<dbReference type="InterPro" id="IPR011989">
    <property type="entry name" value="ARM-like"/>
</dbReference>
<feature type="region of interest" description="Disordered" evidence="1">
    <location>
        <begin position="462"/>
        <end position="490"/>
    </location>
</feature>
<dbReference type="Gene3D" id="1.25.10.10">
    <property type="entry name" value="Leucine-rich Repeat Variant"/>
    <property type="match status" value="1"/>
</dbReference>
<dbReference type="AlphaFoldDB" id="A0A1X6NX81"/>
<keyword evidence="3" id="KW-1185">Reference proteome</keyword>
<sequence>MASRGGGGGGGAEDSPSLGSLLAAFHSSSIDAVTRASIQERLVSYQSSSDCIRSAHAFLRDIPPPVLPTDALIAHYYLGALDGYARTQYFASPSGERDMLLAVSLRFLSLSLPDGADTSCIPSYVVTKAAAVVAELGKREWLTAGQRTAGGGGGDGAASRFEAIMFAAAGSVRARAAVAVALIDAVGDAAAGDLLSGHYTRLRQLLLGRGGSLVELLFSAAAGSSVHRSPCGGLGGGAICTAAEAAAAVRSLGGTLRLASTAASSDVAASSLHAVRHVSGVVDAPADVRAVAFEVLADVHGTGKNRLLASEGLWADSLGHVATCWPPLGVPPGAGEDAEEEAVVLLRAAVLYSESVVGRFVSRGTPSYGAASPSSVAGAPTSPPLLRALDSLLTFTSAVAAGGARRAVVFVAALDAWLAVLEPLADATGDVPIVHQLHSGLSALAQMCVEKALGRSNGEVLGALEDWDDGDGEGGADADDGEDVRGEGGSLRLTRDGVAELEALLGLGDPASSGAATASFDEVALVRSGTAVATGGAEEAAAALSDRAAYVAKNLAVVAAVARLYPTSAALGLAGVVVSLLGTTIATEGGRMRDTRTLLQLAAVVSPTLEPASPAAQGLLATVCRVLGVTDNGVLAAAFRVLSCLTDAINAWTGDGGSDGRDVGGRCATDHGGLPAQLAMVAAQCSTSSHAPLSRYAAAFLCRLAATPVASTAYGTAPPLPPAFVALPRAAGGGDRRAAALASAAAFRWALLPHGGSAVAVARLSVDEWQHRSSAWRAFARDALITPLNEAFGESVVQALARHAAPLLRLAVIIRATFSAAGVGAGARPAQALWTAGGQELVMAARRVLTICAQVLHAKRIAATTRRLGTGGGTAGGGGGVPAVRVAAQAWAPVPAAAAAAAGCPTAARLTRRRTRP</sequence>
<name>A0A1X6NX81_PORUM</name>
<gene>
    <name evidence="2" type="ORF">BU14_0386s0002</name>
</gene>
<protein>
    <submittedName>
        <fullName evidence="2">Uncharacterized protein</fullName>
    </submittedName>
</protein>
<evidence type="ECO:0000313" key="3">
    <source>
        <dbReference type="Proteomes" id="UP000218209"/>
    </source>
</evidence>
<proteinExistence type="predicted"/>
<feature type="compositionally biased region" description="Acidic residues" evidence="1">
    <location>
        <begin position="465"/>
        <end position="482"/>
    </location>
</feature>
<reference evidence="2 3" key="1">
    <citation type="submission" date="2017-03" db="EMBL/GenBank/DDBJ databases">
        <title>WGS assembly of Porphyra umbilicalis.</title>
        <authorList>
            <person name="Brawley S.H."/>
            <person name="Blouin N.A."/>
            <person name="Ficko-Blean E."/>
            <person name="Wheeler G.L."/>
            <person name="Lohr M."/>
            <person name="Goodson H.V."/>
            <person name="Jenkins J.W."/>
            <person name="Blaby-Haas C.E."/>
            <person name="Helliwell K.E."/>
            <person name="Chan C."/>
            <person name="Marriage T."/>
            <person name="Bhattacharya D."/>
            <person name="Klein A.S."/>
            <person name="Badis Y."/>
            <person name="Brodie J."/>
            <person name="Cao Y."/>
            <person name="Collen J."/>
            <person name="Dittami S.M."/>
            <person name="Gachon C.M."/>
            <person name="Green B.R."/>
            <person name="Karpowicz S."/>
            <person name="Kim J.W."/>
            <person name="Kudahl U."/>
            <person name="Lin S."/>
            <person name="Michel G."/>
            <person name="Mittag M."/>
            <person name="Olson B.J."/>
            <person name="Pangilinan J."/>
            <person name="Peng Y."/>
            <person name="Qiu H."/>
            <person name="Shu S."/>
            <person name="Singer J.T."/>
            <person name="Smith A.G."/>
            <person name="Sprecher B.N."/>
            <person name="Wagner V."/>
            <person name="Wang W."/>
            <person name="Wang Z.-Y."/>
            <person name="Yan J."/>
            <person name="Yarish C."/>
            <person name="Zoeuner-Riek S."/>
            <person name="Zhuang Y."/>
            <person name="Zou Y."/>
            <person name="Lindquist E.A."/>
            <person name="Grimwood J."/>
            <person name="Barry K."/>
            <person name="Rokhsar D.S."/>
            <person name="Schmutz J."/>
            <person name="Stiller J.W."/>
            <person name="Grossman A.R."/>
            <person name="Prochnik S.E."/>
        </authorList>
    </citation>
    <scope>NUCLEOTIDE SEQUENCE [LARGE SCALE GENOMIC DNA]</scope>
    <source>
        <strain evidence="2">4086291</strain>
    </source>
</reference>